<dbReference type="Gene3D" id="2.60.120.40">
    <property type="match status" value="1"/>
</dbReference>
<dbReference type="PANTHER" id="PTHR15427">
    <property type="entry name" value="EMILIN ELASTIN MICROFIBRIL INTERFACE-LOCATED PROTEIN ELASTIN MICROFIBRIL INTERFACER"/>
    <property type="match status" value="1"/>
</dbReference>
<sequence>MVLTLLLGLSGALGWGLLGACAQAPGASFPGPHIAGWSETWDVAAEDTTGAPDRRNWCPYQKSRLVTFVAACRTEKFLIHSQQPCPQGAPDCQRVKVMYRLAYKPVYQVKQKVLGSVVWRCCPGYMGPDCLDYDPTALPASADPKNGLQEALEGPVSSEPVHQPTGISQAAVQQEHPMAELQNDLHHVADSLLEQQGGPSSSLTVATAEEANQTELGAIVSTQRSLERHQRLFHSLFENFQGLLAANSSIDLGKLQARLTRKRKTQHRATQTQTRHKKEVEPWADPAGRGRALATKLMEAGSPVAFYAGCSEGTTALQTMKFNTTYVNIGSNYFPEHGYFRAPERGVYLFAVSIDFGPGPGSGQLVIGGHHRTPVYTAGEQTGGSTAVTFAVAELQKGERVWFEVTQGLVTKRNPPSSTFGGFLIFKT</sequence>
<dbReference type="Pfam" id="PF07546">
    <property type="entry name" value="EMI"/>
    <property type="match status" value="1"/>
</dbReference>
<keyword evidence="3 7" id="KW-0732">Signal</keyword>
<dbReference type="Pfam" id="PF00386">
    <property type="entry name" value="C1q"/>
    <property type="match status" value="1"/>
</dbReference>
<dbReference type="RefSeq" id="XP_030742372.1">
    <property type="nucleotide sequence ID" value="XM_030886512.2"/>
</dbReference>
<proteinExistence type="predicted"/>
<feature type="region of interest" description="Disordered" evidence="6">
    <location>
        <begin position="261"/>
        <end position="281"/>
    </location>
</feature>
<dbReference type="InterPro" id="IPR001073">
    <property type="entry name" value="C1q_dom"/>
</dbReference>
<evidence type="ECO:0000256" key="6">
    <source>
        <dbReference type="SAM" id="MobiDB-lite"/>
    </source>
</evidence>
<evidence type="ECO:0000256" key="7">
    <source>
        <dbReference type="SAM" id="SignalP"/>
    </source>
</evidence>
<organism evidence="10 11">
    <name type="scientific">Echinops telfairi</name>
    <name type="common">Lesser hedgehog tenrec</name>
    <dbReference type="NCBI Taxonomy" id="9371"/>
    <lineage>
        <taxon>Eukaryota</taxon>
        <taxon>Metazoa</taxon>
        <taxon>Chordata</taxon>
        <taxon>Craniata</taxon>
        <taxon>Vertebrata</taxon>
        <taxon>Euteleostomi</taxon>
        <taxon>Mammalia</taxon>
        <taxon>Eutheria</taxon>
        <taxon>Afrotheria</taxon>
        <taxon>Tenrecidae</taxon>
        <taxon>Tenrecinae</taxon>
        <taxon>Echinops</taxon>
    </lineage>
</organism>
<dbReference type="SUPFAM" id="SSF49842">
    <property type="entry name" value="TNF-like"/>
    <property type="match status" value="1"/>
</dbReference>
<dbReference type="PROSITE" id="PS51041">
    <property type="entry name" value="EMI"/>
    <property type="match status" value="1"/>
</dbReference>
<gene>
    <name evidence="11" type="primary">MMRN2</name>
</gene>
<protein>
    <submittedName>
        <fullName evidence="11">Multimerin-2</fullName>
    </submittedName>
</protein>
<feature type="signal peptide" evidence="7">
    <location>
        <begin position="1"/>
        <end position="22"/>
    </location>
</feature>
<dbReference type="InterPro" id="IPR008983">
    <property type="entry name" value="Tumour_necrosis_fac-like_dom"/>
</dbReference>
<keyword evidence="2" id="KW-0964">Secreted</keyword>
<reference evidence="11" key="1">
    <citation type="submission" date="2025-08" db="UniProtKB">
        <authorList>
            <consortium name="RefSeq"/>
        </authorList>
    </citation>
    <scope>IDENTIFICATION</scope>
</reference>
<evidence type="ECO:0000313" key="11">
    <source>
        <dbReference type="RefSeq" id="XP_030742372.1"/>
    </source>
</evidence>
<dbReference type="PROSITE" id="PS50871">
    <property type="entry name" value="C1Q"/>
    <property type="match status" value="1"/>
</dbReference>
<keyword evidence="4" id="KW-0175">Coiled coil</keyword>
<feature type="chain" id="PRO_5045941819" evidence="7">
    <location>
        <begin position="23"/>
        <end position="428"/>
    </location>
</feature>
<dbReference type="InterPro" id="IPR011489">
    <property type="entry name" value="EMI_domain"/>
</dbReference>
<evidence type="ECO:0000313" key="10">
    <source>
        <dbReference type="Proteomes" id="UP000694863"/>
    </source>
</evidence>
<dbReference type="PANTHER" id="PTHR15427:SF6">
    <property type="entry name" value="MULTIMERIN-2"/>
    <property type="match status" value="1"/>
</dbReference>
<feature type="region of interest" description="Disordered" evidence="6">
    <location>
        <begin position="141"/>
        <end position="163"/>
    </location>
</feature>
<dbReference type="InterPro" id="IPR050392">
    <property type="entry name" value="Collagen/C1q_domain"/>
</dbReference>
<accession>A0ABM1VKT9</accession>
<dbReference type="PRINTS" id="PR00007">
    <property type="entry name" value="COMPLEMNTC1Q"/>
</dbReference>
<keyword evidence="10" id="KW-1185">Reference proteome</keyword>
<dbReference type="GeneID" id="101660165"/>
<dbReference type="Proteomes" id="UP000694863">
    <property type="component" value="Unplaced"/>
</dbReference>
<feature type="domain" description="EMI" evidence="9">
    <location>
        <begin position="54"/>
        <end position="132"/>
    </location>
</feature>
<evidence type="ECO:0000256" key="2">
    <source>
        <dbReference type="ARBA" id="ARBA00022525"/>
    </source>
</evidence>
<evidence type="ECO:0000259" key="9">
    <source>
        <dbReference type="PROSITE" id="PS51041"/>
    </source>
</evidence>
<dbReference type="SMART" id="SM00110">
    <property type="entry name" value="C1Q"/>
    <property type="match status" value="1"/>
</dbReference>
<keyword evidence="5" id="KW-1015">Disulfide bond</keyword>
<evidence type="ECO:0000256" key="3">
    <source>
        <dbReference type="ARBA" id="ARBA00022729"/>
    </source>
</evidence>
<name>A0ABM1VKT9_ECHTE</name>
<comment type="subcellular location">
    <subcellularLocation>
        <location evidence="1">Secreted</location>
    </subcellularLocation>
</comment>
<feature type="domain" description="C1q" evidence="8">
    <location>
        <begin position="299"/>
        <end position="428"/>
    </location>
</feature>
<evidence type="ECO:0000256" key="4">
    <source>
        <dbReference type="ARBA" id="ARBA00023054"/>
    </source>
</evidence>
<evidence type="ECO:0000256" key="1">
    <source>
        <dbReference type="ARBA" id="ARBA00004613"/>
    </source>
</evidence>
<evidence type="ECO:0000259" key="8">
    <source>
        <dbReference type="PROSITE" id="PS50871"/>
    </source>
</evidence>
<evidence type="ECO:0000256" key="5">
    <source>
        <dbReference type="ARBA" id="ARBA00023157"/>
    </source>
</evidence>